<dbReference type="PANTHER" id="PTHR33420">
    <property type="entry name" value="FIMBRIAL SUBUNIT ELFA-RELATED"/>
    <property type="match status" value="1"/>
</dbReference>
<dbReference type="EMBL" id="LR134493">
    <property type="protein sequence ID" value="VEI65641.1"/>
    <property type="molecule type" value="Genomic_DNA"/>
</dbReference>
<name>A0A3S4YPP3_SERRU</name>
<dbReference type="PRINTS" id="PR01237">
    <property type="entry name" value="TNFC"/>
</dbReference>
<organism evidence="7 8">
    <name type="scientific">Serratia rubidaea</name>
    <name type="common">Serratia marinorubra</name>
    <dbReference type="NCBI Taxonomy" id="61652"/>
    <lineage>
        <taxon>Bacteria</taxon>
        <taxon>Pseudomonadati</taxon>
        <taxon>Pseudomonadota</taxon>
        <taxon>Gammaproteobacteria</taxon>
        <taxon>Enterobacterales</taxon>
        <taxon>Yersiniaceae</taxon>
        <taxon>Serratia</taxon>
    </lineage>
</organism>
<evidence type="ECO:0000256" key="2">
    <source>
        <dbReference type="ARBA" id="ARBA00006671"/>
    </source>
</evidence>
<keyword evidence="4" id="KW-0281">Fimbrium</keyword>
<keyword evidence="5" id="KW-0472">Membrane</keyword>
<comment type="subcellular location">
    <subcellularLocation>
        <location evidence="1">Fimbrium</location>
    </subcellularLocation>
</comment>
<reference evidence="7 8" key="1">
    <citation type="submission" date="2018-12" db="EMBL/GenBank/DDBJ databases">
        <authorList>
            <consortium name="Pathogen Informatics"/>
        </authorList>
    </citation>
    <scope>NUCLEOTIDE SEQUENCE [LARGE SCALE GENOMIC DNA]</scope>
    <source>
        <strain evidence="7 8">NCTC10036</strain>
    </source>
</reference>
<evidence type="ECO:0000313" key="7">
    <source>
        <dbReference type="EMBL" id="VEI65641.1"/>
    </source>
</evidence>
<dbReference type="Gene3D" id="2.60.40.1090">
    <property type="entry name" value="Fimbrial-type adhesion domain"/>
    <property type="match status" value="1"/>
</dbReference>
<dbReference type="Proteomes" id="UP000281904">
    <property type="component" value="Chromosome"/>
</dbReference>
<dbReference type="GO" id="GO:0016020">
    <property type="term" value="C:membrane"/>
    <property type="evidence" value="ECO:0007669"/>
    <property type="project" value="InterPro"/>
</dbReference>
<comment type="similarity">
    <text evidence="2">Belongs to the fimbrial protein family.</text>
</comment>
<dbReference type="InterPro" id="IPR036937">
    <property type="entry name" value="Adhesion_dom_fimbrial_sf"/>
</dbReference>
<evidence type="ECO:0000313" key="8">
    <source>
        <dbReference type="Proteomes" id="UP000281904"/>
    </source>
</evidence>
<accession>A0A3S4YPP3</accession>
<keyword evidence="5" id="KW-1133">Transmembrane helix</keyword>
<dbReference type="InterPro" id="IPR008966">
    <property type="entry name" value="Adhesion_dom_sf"/>
</dbReference>
<dbReference type="PANTHER" id="PTHR33420:SF3">
    <property type="entry name" value="FIMBRIAL SUBUNIT ELFA"/>
    <property type="match status" value="1"/>
</dbReference>
<evidence type="ECO:0000256" key="4">
    <source>
        <dbReference type="ARBA" id="ARBA00023263"/>
    </source>
</evidence>
<sequence>MRQEERQRQTDASAEGALWADELRYYGTLGGLALMVPLTLGAMLWLLPSAQATVDNWDVEGANGTLYVHGALTESACRLEMESVRQDIALGEVSTSRLSQVGSRGEPVRFELRLADCLRSPAGSRDLRTGGLSWAASQPAVTVSFNAFRDADNPQLARAQGVSGLGLRLLDAKGEDVRLGSRGKPLLLIPGSNTLTYTVTPERTPASLMAGSYRAVVNFHLSYD</sequence>
<feature type="transmembrane region" description="Helical" evidence="5">
    <location>
        <begin position="25"/>
        <end position="47"/>
    </location>
</feature>
<evidence type="ECO:0000256" key="5">
    <source>
        <dbReference type="SAM" id="Phobius"/>
    </source>
</evidence>
<evidence type="ECO:0000259" key="6">
    <source>
        <dbReference type="Pfam" id="PF00419"/>
    </source>
</evidence>
<dbReference type="InterPro" id="IPR050263">
    <property type="entry name" value="Bact_Fimbrial_Adh_Pro"/>
</dbReference>
<gene>
    <name evidence="7" type="primary">papH_2</name>
    <name evidence="7" type="ORF">NCTC10036_02371</name>
</gene>
<dbReference type="GO" id="GO:0006955">
    <property type="term" value="P:immune response"/>
    <property type="evidence" value="ECO:0007669"/>
    <property type="project" value="InterPro"/>
</dbReference>
<keyword evidence="3" id="KW-0732">Signal</keyword>
<dbReference type="InterPro" id="IPR002961">
    <property type="entry name" value="TNF_C"/>
</dbReference>
<evidence type="ECO:0000256" key="1">
    <source>
        <dbReference type="ARBA" id="ARBA00004561"/>
    </source>
</evidence>
<proteinExistence type="inferred from homology"/>
<evidence type="ECO:0000256" key="3">
    <source>
        <dbReference type="ARBA" id="ARBA00022729"/>
    </source>
</evidence>
<protein>
    <submittedName>
        <fullName evidence="7">PAP fimbrial minor pilin protein</fullName>
    </submittedName>
</protein>
<keyword evidence="5" id="KW-0812">Transmembrane</keyword>
<dbReference type="GO" id="GO:0043709">
    <property type="term" value="P:cell adhesion involved in single-species biofilm formation"/>
    <property type="evidence" value="ECO:0007669"/>
    <property type="project" value="TreeGrafter"/>
</dbReference>
<dbReference type="InterPro" id="IPR000259">
    <property type="entry name" value="Adhesion_dom_fimbrial"/>
</dbReference>
<dbReference type="GO" id="GO:0009289">
    <property type="term" value="C:pilus"/>
    <property type="evidence" value="ECO:0007669"/>
    <property type="project" value="UniProtKB-SubCell"/>
</dbReference>
<feature type="domain" description="Fimbrial-type adhesion" evidence="6">
    <location>
        <begin position="70"/>
        <end position="224"/>
    </location>
</feature>
<dbReference type="Pfam" id="PF00419">
    <property type="entry name" value="Fimbrial"/>
    <property type="match status" value="1"/>
</dbReference>
<dbReference type="GO" id="GO:0005164">
    <property type="term" value="F:tumor necrosis factor receptor binding"/>
    <property type="evidence" value="ECO:0007669"/>
    <property type="project" value="InterPro"/>
</dbReference>
<dbReference type="SUPFAM" id="SSF49401">
    <property type="entry name" value="Bacterial adhesins"/>
    <property type="match status" value="1"/>
</dbReference>
<dbReference type="AlphaFoldDB" id="A0A3S4YPP3"/>